<dbReference type="Gene3D" id="3.30.870.10">
    <property type="entry name" value="Endonuclease Chain A"/>
    <property type="match status" value="2"/>
</dbReference>
<dbReference type="AlphaFoldDB" id="A0A7S1FZ93"/>
<reference evidence="3" key="1">
    <citation type="submission" date="2021-01" db="EMBL/GenBank/DDBJ databases">
        <authorList>
            <person name="Corre E."/>
            <person name="Pelletier E."/>
            <person name="Niang G."/>
            <person name="Scheremetjew M."/>
            <person name="Finn R."/>
            <person name="Kale V."/>
            <person name="Holt S."/>
            <person name="Cochrane G."/>
            <person name="Meng A."/>
            <person name="Brown T."/>
            <person name="Cohen L."/>
        </authorList>
    </citation>
    <scope>NUCLEOTIDE SEQUENCE</scope>
    <source>
        <strain evidence="3">308</strain>
    </source>
</reference>
<dbReference type="PANTHER" id="PTHR21248:SF22">
    <property type="entry name" value="PHOSPHOLIPASE D"/>
    <property type="match status" value="1"/>
</dbReference>
<feature type="domain" description="PLD phosphodiesterase" evidence="2">
    <location>
        <begin position="464"/>
        <end position="487"/>
    </location>
</feature>
<evidence type="ECO:0000259" key="2">
    <source>
        <dbReference type="PROSITE" id="PS50035"/>
    </source>
</evidence>
<dbReference type="EMBL" id="HBFR01032308">
    <property type="protein sequence ID" value="CAD8896248.1"/>
    <property type="molecule type" value="Transcribed_RNA"/>
</dbReference>
<sequence>MPSCPKLGLNILLDPSVISGFKKTIAREEVEDNSASRLSHVGYAAYEALKFKHGFFHHSLWNVTSGRVVGELDHTPKDAWTREEGDPVEGHDDWFPEKLGEIISRTEIWCDVLSLGPPDGAFMDEFNKALITVAERAKSQEKIITVRMMFGNIPAMPVNCKKVIKKLTWGIPNDDSTFLRLWVGAWRKNVSWNHAKIIAVDGHMLHTGGHNLWDRHYLKDSPVHDLSFELEGRITNDAHRFANEQWSFIRRKQHTLVGYFVDKIPDNWLVAMQTRVTVSEFPKGIASEFAPSFNLELIPFRERLEDSIPMISVGRYGSLTWKLRPADDAMLAMLNSSTTIIRMALQDLGPCIVPDVLGTGTKIPLPGLEWPKPYMDALGRAIWERGVDVEIVLSHPNSIPDGLGPTEANYGNGWTCEDVASYIINRIRKKFPDSESDGLRKKVEGNLRVCYLKQKIGREYSNGIKMGMHAKHFIVDDICTYIGSQNLYVCDLAEWGVIVDNADQTRKFMDEYWNPIWASSFTGEDCNVEEVMNGLDIDRDGDTGGAFEKLDPSRRMSSMLNSGNKPTDTELFGEDTDE</sequence>
<feature type="compositionally biased region" description="Polar residues" evidence="1">
    <location>
        <begin position="555"/>
        <end position="566"/>
    </location>
</feature>
<proteinExistence type="predicted"/>
<feature type="domain" description="PLD phosphodiesterase" evidence="2">
    <location>
        <begin position="189"/>
        <end position="216"/>
    </location>
</feature>
<organism evidence="3">
    <name type="scientific">Corethron hystrix</name>
    <dbReference type="NCBI Taxonomy" id="216773"/>
    <lineage>
        <taxon>Eukaryota</taxon>
        <taxon>Sar</taxon>
        <taxon>Stramenopiles</taxon>
        <taxon>Ochrophyta</taxon>
        <taxon>Bacillariophyta</taxon>
        <taxon>Coscinodiscophyceae</taxon>
        <taxon>Corethrophycidae</taxon>
        <taxon>Corethrales</taxon>
        <taxon>Corethraceae</taxon>
        <taxon>Corethron</taxon>
    </lineage>
</organism>
<dbReference type="GO" id="GO:0003824">
    <property type="term" value="F:catalytic activity"/>
    <property type="evidence" value="ECO:0007669"/>
    <property type="project" value="InterPro"/>
</dbReference>
<evidence type="ECO:0000313" key="3">
    <source>
        <dbReference type="EMBL" id="CAD8896248.1"/>
    </source>
</evidence>
<gene>
    <name evidence="3" type="ORF">CHYS00102_LOCUS23462</name>
</gene>
<dbReference type="PANTHER" id="PTHR21248">
    <property type="entry name" value="CARDIOLIPIN SYNTHASE"/>
    <property type="match status" value="1"/>
</dbReference>
<dbReference type="SMART" id="SM00155">
    <property type="entry name" value="PLDc"/>
    <property type="match status" value="2"/>
</dbReference>
<dbReference type="SUPFAM" id="SSF56024">
    <property type="entry name" value="Phospholipase D/nuclease"/>
    <property type="match status" value="2"/>
</dbReference>
<accession>A0A7S1FZ93</accession>
<dbReference type="InterPro" id="IPR001736">
    <property type="entry name" value="PLipase_D/transphosphatidylase"/>
</dbReference>
<name>A0A7S1FZ93_9STRA</name>
<dbReference type="PROSITE" id="PS50035">
    <property type="entry name" value="PLD"/>
    <property type="match status" value="2"/>
</dbReference>
<feature type="region of interest" description="Disordered" evidence="1">
    <location>
        <begin position="547"/>
        <end position="578"/>
    </location>
</feature>
<protein>
    <recommendedName>
        <fullName evidence="2">PLD phosphodiesterase domain-containing protein</fullName>
    </recommendedName>
</protein>
<evidence type="ECO:0000256" key="1">
    <source>
        <dbReference type="SAM" id="MobiDB-lite"/>
    </source>
</evidence>